<proteinExistence type="predicted"/>
<gene>
    <name evidence="2" type="ORF">C2S53_011788</name>
</gene>
<evidence type="ECO:0000256" key="1">
    <source>
        <dbReference type="SAM" id="MobiDB-lite"/>
    </source>
</evidence>
<dbReference type="Proteomes" id="UP001190926">
    <property type="component" value="Unassembled WGS sequence"/>
</dbReference>
<keyword evidence="3" id="KW-1185">Reference proteome</keyword>
<protein>
    <submittedName>
        <fullName evidence="2">Uncharacterized protein</fullName>
    </submittedName>
</protein>
<dbReference type="AlphaFoldDB" id="A0AAD4P304"/>
<reference evidence="2 3" key="1">
    <citation type="journal article" date="2021" name="Nat. Commun.">
        <title>Incipient diploidization of the medicinal plant Perilla within 10,000 years.</title>
        <authorList>
            <person name="Zhang Y."/>
            <person name="Shen Q."/>
            <person name="Leng L."/>
            <person name="Zhang D."/>
            <person name="Chen S."/>
            <person name="Shi Y."/>
            <person name="Ning Z."/>
            <person name="Chen S."/>
        </authorList>
    </citation>
    <scope>NUCLEOTIDE SEQUENCE [LARGE SCALE GENOMIC DNA]</scope>
    <source>
        <strain evidence="3">cv. PC099</strain>
    </source>
</reference>
<dbReference type="EMBL" id="SDAM02000368">
    <property type="protein sequence ID" value="KAH6824291.1"/>
    <property type="molecule type" value="Genomic_DNA"/>
</dbReference>
<name>A0AAD4P304_PERFH</name>
<comment type="caution">
    <text evidence="2">The sequence shown here is derived from an EMBL/GenBank/DDBJ whole genome shotgun (WGS) entry which is preliminary data.</text>
</comment>
<organism evidence="2 3">
    <name type="scientific">Perilla frutescens var. hirtella</name>
    <name type="common">Perilla citriodora</name>
    <name type="synonym">Perilla setoyensis</name>
    <dbReference type="NCBI Taxonomy" id="608512"/>
    <lineage>
        <taxon>Eukaryota</taxon>
        <taxon>Viridiplantae</taxon>
        <taxon>Streptophyta</taxon>
        <taxon>Embryophyta</taxon>
        <taxon>Tracheophyta</taxon>
        <taxon>Spermatophyta</taxon>
        <taxon>Magnoliopsida</taxon>
        <taxon>eudicotyledons</taxon>
        <taxon>Gunneridae</taxon>
        <taxon>Pentapetalae</taxon>
        <taxon>asterids</taxon>
        <taxon>lamiids</taxon>
        <taxon>Lamiales</taxon>
        <taxon>Lamiaceae</taxon>
        <taxon>Nepetoideae</taxon>
        <taxon>Elsholtzieae</taxon>
        <taxon>Perilla</taxon>
    </lineage>
</organism>
<feature type="region of interest" description="Disordered" evidence="1">
    <location>
        <begin position="41"/>
        <end position="130"/>
    </location>
</feature>
<accession>A0AAD4P304</accession>
<sequence length="195" mass="20706">MGWGCCSRCGRGRKAGRWRFEPGIVIVRDESWVVIADAWEERRGAAGSDEASGERPKDGRLDSGIATGGRDKRGMEPWLWESGEAESDKLDVTGGWSPGEESSPVSGRQGGSGSRQPGGYQFGEHDAGTGSTVIDKMTLTKCQFGGGIGTVSPSQDQFQVLAGIDEDNGGSTDQGLHLATIESPSQTLEAKRNEE</sequence>
<evidence type="ECO:0000313" key="2">
    <source>
        <dbReference type="EMBL" id="KAH6824291.1"/>
    </source>
</evidence>
<evidence type="ECO:0000313" key="3">
    <source>
        <dbReference type="Proteomes" id="UP001190926"/>
    </source>
</evidence>
<feature type="compositionally biased region" description="Basic and acidic residues" evidence="1">
    <location>
        <begin position="52"/>
        <end position="61"/>
    </location>
</feature>